<dbReference type="EMBL" id="ONZF01000009">
    <property type="protein sequence ID" value="SPJ25460.1"/>
    <property type="molecule type" value="Genomic_DNA"/>
</dbReference>
<dbReference type="Proteomes" id="UP000244912">
    <property type="component" value="Unassembled WGS sequence"/>
</dbReference>
<reference evidence="1 2" key="1">
    <citation type="submission" date="2018-03" db="EMBL/GenBank/DDBJ databases">
        <authorList>
            <person name="Keele B.F."/>
        </authorList>
    </citation>
    <scope>NUCLEOTIDE SEQUENCE [LARGE SCALE GENOMIC DNA]</scope>
    <source>
        <strain evidence="1 2">CECT 8504</strain>
    </source>
</reference>
<protein>
    <submittedName>
        <fullName evidence="1">Uncharacterized protein</fullName>
    </submittedName>
</protein>
<proteinExistence type="predicted"/>
<name>A0A2R8BZA3_9RHOB</name>
<evidence type="ECO:0000313" key="1">
    <source>
        <dbReference type="EMBL" id="SPJ25460.1"/>
    </source>
</evidence>
<dbReference type="Pfam" id="PF19788">
    <property type="entry name" value="DUF6272"/>
    <property type="match status" value="1"/>
</dbReference>
<dbReference type="InterPro" id="IPR046239">
    <property type="entry name" value="DUF6272"/>
</dbReference>
<keyword evidence="2" id="KW-1185">Reference proteome</keyword>
<gene>
    <name evidence="1" type="ORF">PAA8504_03311</name>
</gene>
<sequence>MLAQRIYDLRADLRDRGVIFAYSGYVTDDILGGVGQALRRKLASDEAGRRTIRSVFAVFVEQMQNVIRYSDERLDAAGETLSYGILVIGRDAGSYVVHSGNVVSAQDVAPLRARLEDLRGMDDTALKSAYKTQLRDGHATVGGGAGVGLIEIARRSSAPVEFDFLRMEDGRSFFAIEARIGEDT</sequence>
<dbReference type="RefSeq" id="WP_108895265.1">
    <property type="nucleotide sequence ID" value="NZ_ONZF01000009.1"/>
</dbReference>
<organism evidence="1 2">
    <name type="scientific">Palleronia abyssalis</name>
    <dbReference type="NCBI Taxonomy" id="1501240"/>
    <lineage>
        <taxon>Bacteria</taxon>
        <taxon>Pseudomonadati</taxon>
        <taxon>Pseudomonadota</taxon>
        <taxon>Alphaproteobacteria</taxon>
        <taxon>Rhodobacterales</taxon>
        <taxon>Roseobacteraceae</taxon>
        <taxon>Palleronia</taxon>
    </lineage>
</organism>
<evidence type="ECO:0000313" key="2">
    <source>
        <dbReference type="Proteomes" id="UP000244912"/>
    </source>
</evidence>
<dbReference type="OrthoDB" id="5365713at2"/>
<accession>A0A2R8BZA3</accession>
<dbReference type="AlphaFoldDB" id="A0A2R8BZA3"/>
<dbReference type="NCBIfam" id="NF038262">
    <property type="entry name" value="SiaB_fam_kinase"/>
    <property type="match status" value="1"/>
</dbReference>